<evidence type="ECO:0000256" key="1">
    <source>
        <dbReference type="ARBA" id="ARBA00023172"/>
    </source>
</evidence>
<keyword evidence="3" id="KW-1185">Reference proteome</keyword>
<evidence type="ECO:0000313" key="2">
    <source>
        <dbReference type="EMBL" id="MBP2413970.1"/>
    </source>
</evidence>
<gene>
    <name evidence="2" type="ORF">JOF48_002769</name>
</gene>
<keyword evidence="1" id="KW-0233">DNA recombination</keyword>
<dbReference type="SUPFAM" id="SSF56349">
    <property type="entry name" value="DNA breaking-rejoining enzymes"/>
    <property type="match status" value="1"/>
</dbReference>
<proteinExistence type="predicted"/>
<name>A0ABS4YZG8_9MICC</name>
<reference evidence="2 3" key="1">
    <citation type="submission" date="2021-03" db="EMBL/GenBank/DDBJ databases">
        <title>Sequencing the genomes of 1000 actinobacteria strains.</title>
        <authorList>
            <person name="Klenk H.-P."/>
        </authorList>
    </citation>
    <scope>NUCLEOTIDE SEQUENCE [LARGE SCALE GENOMIC DNA]</scope>
    <source>
        <strain evidence="2 3">DSM 16005</strain>
    </source>
</reference>
<comment type="caution">
    <text evidence="2">The sequence shown here is derived from an EMBL/GenBank/DDBJ whole genome shotgun (WGS) entry which is preliminary data.</text>
</comment>
<accession>A0ABS4YZG8</accession>
<dbReference type="Proteomes" id="UP000711614">
    <property type="component" value="Unassembled WGS sequence"/>
</dbReference>
<organism evidence="2 3">
    <name type="scientific">Arthrobacter stackebrandtii</name>
    <dbReference type="NCBI Taxonomy" id="272161"/>
    <lineage>
        <taxon>Bacteria</taxon>
        <taxon>Bacillati</taxon>
        <taxon>Actinomycetota</taxon>
        <taxon>Actinomycetes</taxon>
        <taxon>Micrococcales</taxon>
        <taxon>Micrococcaceae</taxon>
        <taxon>Arthrobacter</taxon>
    </lineage>
</organism>
<dbReference type="EMBL" id="JAGIOI010000001">
    <property type="protein sequence ID" value="MBP2413970.1"/>
    <property type="molecule type" value="Genomic_DNA"/>
</dbReference>
<protein>
    <submittedName>
        <fullName evidence="2">Integrase</fullName>
    </submittedName>
</protein>
<dbReference type="InterPro" id="IPR011010">
    <property type="entry name" value="DNA_brk_join_enz"/>
</dbReference>
<sequence length="178" mass="19958">MMFSMAVRHDAITVNPVGEVLALRFSDADYKAGTIEVTGAVKRDSLDVLHRMDYLKSESGVHILSLPSFGIKVRRRRRLSTKSGQVFTSRSGDVMEPFNFRRQWWDTRGEKWGHIQPRGFRKAVATLIERESGAVAASLQLGDSSDAATKNHYIARDKLAPYDSSTLDQWGTKRAAKS</sequence>
<dbReference type="RefSeq" id="WP_209681594.1">
    <property type="nucleotide sequence ID" value="NZ_JAGIOI010000001.1"/>
</dbReference>
<dbReference type="InterPro" id="IPR013762">
    <property type="entry name" value="Integrase-like_cat_sf"/>
</dbReference>
<dbReference type="Gene3D" id="1.10.443.10">
    <property type="entry name" value="Intergrase catalytic core"/>
    <property type="match status" value="1"/>
</dbReference>
<evidence type="ECO:0000313" key="3">
    <source>
        <dbReference type="Proteomes" id="UP000711614"/>
    </source>
</evidence>